<evidence type="ECO:0000313" key="2">
    <source>
        <dbReference type="EMBL" id="GFD16620.1"/>
    </source>
</evidence>
<feature type="compositionally biased region" description="Basic and acidic residues" evidence="1">
    <location>
        <begin position="82"/>
        <end position="96"/>
    </location>
</feature>
<feature type="region of interest" description="Disordered" evidence="1">
    <location>
        <begin position="82"/>
        <end position="102"/>
    </location>
</feature>
<proteinExistence type="predicted"/>
<organism evidence="2">
    <name type="scientific">Tanacetum cinerariifolium</name>
    <name type="common">Dalmatian daisy</name>
    <name type="synonym">Chrysanthemum cinerariifolium</name>
    <dbReference type="NCBI Taxonomy" id="118510"/>
    <lineage>
        <taxon>Eukaryota</taxon>
        <taxon>Viridiplantae</taxon>
        <taxon>Streptophyta</taxon>
        <taxon>Embryophyta</taxon>
        <taxon>Tracheophyta</taxon>
        <taxon>Spermatophyta</taxon>
        <taxon>Magnoliopsida</taxon>
        <taxon>eudicotyledons</taxon>
        <taxon>Gunneridae</taxon>
        <taxon>Pentapetalae</taxon>
        <taxon>asterids</taxon>
        <taxon>campanulids</taxon>
        <taxon>Asterales</taxon>
        <taxon>Asteraceae</taxon>
        <taxon>Asteroideae</taxon>
        <taxon>Anthemideae</taxon>
        <taxon>Anthemidinae</taxon>
        <taxon>Tanacetum</taxon>
    </lineage>
</organism>
<comment type="caution">
    <text evidence="2">The sequence shown here is derived from an EMBL/GenBank/DDBJ whole genome shotgun (WGS) entry which is preliminary data.</text>
</comment>
<name>A0A699U2V4_TANCI</name>
<sequence>GKADEGFLVGYSVTSKAFREVSDQHHIMLPLWSFISYSYKSSDDKAEDDKPKDDTGSKTVVESVYKENQAYKDELNRLMSQEKEASDVDSLSKEFEQGCIDQ</sequence>
<reference evidence="2" key="1">
    <citation type="journal article" date="2019" name="Sci. Rep.">
        <title>Draft genome of Tanacetum cinerariifolium, the natural source of mosquito coil.</title>
        <authorList>
            <person name="Yamashiro T."/>
            <person name="Shiraishi A."/>
            <person name="Satake H."/>
            <person name="Nakayama K."/>
        </authorList>
    </citation>
    <scope>NUCLEOTIDE SEQUENCE</scope>
</reference>
<dbReference type="AlphaFoldDB" id="A0A699U2V4"/>
<dbReference type="EMBL" id="BKCJ011294578">
    <property type="protein sequence ID" value="GFD16620.1"/>
    <property type="molecule type" value="Genomic_DNA"/>
</dbReference>
<feature type="non-terminal residue" evidence="2">
    <location>
        <position position="1"/>
    </location>
</feature>
<accession>A0A699U2V4</accession>
<evidence type="ECO:0000256" key="1">
    <source>
        <dbReference type="SAM" id="MobiDB-lite"/>
    </source>
</evidence>
<protein>
    <submittedName>
        <fullName evidence="2">Uncharacterized protein</fullName>
    </submittedName>
</protein>
<gene>
    <name evidence="2" type="ORF">Tci_888589</name>
</gene>